<comment type="subcellular location">
    <subcellularLocation>
        <location evidence="5">Cell membrane</location>
        <topology evidence="5">Multi-pass membrane protein</topology>
    </subcellularLocation>
    <subcellularLocation>
        <location evidence="1">Membrane</location>
        <topology evidence="1">Multi-pass membrane protein</topology>
    </subcellularLocation>
</comment>
<gene>
    <name evidence="6" type="ORF">NCTC11997_00614</name>
</gene>
<keyword evidence="2" id="KW-0812">Transmembrane</keyword>
<keyword evidence="5" id="KW-1003">Cell membrane</keyword>
<dbReference type="Pfam" id="PF01925">
    <property type="entry name" value="TauE"/>
    <property type="match status" value="1"/>
</dbReference>
<dbReference type="InterPro" id="IPR002781">
    <property type="entry name" value="TM_pro_TauE-like"/>
</dbReference>
<dbReference type="GO" id="GO:0005886">
    <property type="term" value="C:plasma membrane"/>
    <property type="evidence" value="ECO:0007669"/>
    <property type="project" value="UniProtKB-SubCell"/>
</dbReference>
<name>A0A378XDU5_9BURK</name>
<dbReference type="EMBL" id="UGSB01000001">
    <property type="protein sequence ID" value="SUA51468.1"/>
    <property type="molecule type" value="Genomic_DNA"/>
</dbReference>
<keyword evidence="4" id="KW-0472">Membrane</keyword>
<dbReference type="Proteomes" id="UP000254603">
    <property type="component" value="Unassembled WGS sequence"/>
</dbReference>
<evidence type="ECO:0000256" key="5">
    <source>
        <dbReference type="RuleBase" id="RU363041"/>
    </source>
</evidence>
<keyword evidence="3" id="KW-1133">Transmembrane helix</keyword>
<dbReference type="AlphaFoldDB" id="A0A378XDU5"/>
<reference evidence="6 7" key="1">
    <citation type="submission" date="2018-06" db="EMBL/GenBank/DDBJ databases">
        <authorList>
            <consortium name="Pathogen Informatics"/>
            <person name="Doyle S."/>
        </authorList>
    </citation>
    <scope>NUCLEOTIDE SEQUENCE [LARGE SCALE GENOMIC DNA]</scope>
    <source>
        <strain evidence="6 7">NCTC11997</strain>
    </source>
</reference>
<evidence type="ECO:0000256" key="1">
    <source>
        <dbReference type="ARBA" id="ARBA00004141"/>
    </source>
</evidence>
<proteinExistence type="inferred from homology"/>
<sequence length="68" mass="6533">MLVGTLLGLLIGVALGLTGAGGGIFAVPALVFGLGMDIRSAAPVALFAVGSTTGLGAVQGLRQGVVRL</sequence>
<accession>A0A378XDU5</accession>
<evidence type="ECO:0000313" key="6">
    <source>
        <dbReference type="EMBL" id="SUA51468.1"/>
    </source>
</evidence>
<evidence type="ECO:0000313" key="7">
    <source>
        <dbReference type="Proteomes" id="UP000254603"/>
    </source>
</evidence>
<organism evidence="6 7">
    <name type="scientific">Oligella ureolytica</name>
    <dbReference type="NCBI Taxonomy" id="90244"/>
    <lineage>
        <taxon>Bacteria</taxon>
        <taxon>Pseudomonadati</taxon>
        <taxon>Pseudomonadota</taxon>
        <taxon>Betaproteobacteria</taxon>
        <taxon>Burkholderiales</taxon>
        <taxon>Alcaligenaceae</taxon>
        <taxon>Oligella</taxon>
    </lineage>
</organism>
<evidence type="ECO:0000256" key="2">
    <source>
        <dbReference type="ARBA" id="ARBA00022692"/>
    </source>
</evidence>
<comment type="similarity">
    <text evidence="5">Belongs to the 4-toluene sulfonate uptake permease (TSUP) (TC 2.A.102) family.</text>
</comment>
<evidence type="ECO:0000256" key="4">
    <source>
        <dbReference type="ARBA" id="ARBA00023136"/>
    </source>
</evidence>
<dbReference type="RefSeq" id="WP_026253682.1">
    <property type="nucleotide sequence ID" value="NZ_CP065725.1"/>
</dbReference>
<protein>
    <recommendedName>
        <fullName evidence="5">Probable membrane transporter protein</fullName>
    </recommendedName>
</protein>
<evidence type="ECO:0000256" key="3">
    <source>
        <dbReference type="ARBA" id="ARBA00022989"/>
    </source>
</evidence>
<dbReference type="STRING" id="1122619.GCA_000373745_01637"/>